<feature type="compositionally biased region" description="Basic and acidic residues" evidence="1">
    <location>
        <begin position="66"/>
        <end position="84"/>
    </location>
</feature>
<feature type="compositionally biased region" description="Basic and acidic residues" evidence="1">
    <location>
        <begin position="501"/>
        <end position="525"/>
    </location>
</feature>
<feature type="compositionally biased region" description="Low complexity" evidence="1">
    <location>
        <begin position="154"/>
        <end position="174"/>
    </location>
</feature>
<feature type="compositionally biased region" description="Basic and acidic residues" evidence="1">
    <location>
        <begin position="130"/>
        <end position="146"/>
    </location>
</feature>
<feature type="compositionally biased region" description="Basic and acidic residues" evidence="1">
    <location>
        <begin position="247"/>
        <end position="271"/>
    </location>
</feature>
<feature type="compositionally biased region" description="Basic residues" evidence="1">
    <location>
        <begin position="429"/>
        <end position="438"/>
    </location>
</feature>
<feature type="compositionally biased region" description="Basic and acidic residues" evidence="1">
    <location>
        <begin position="39"/>
        <end position="51"/>
    </location>
</feature>
<feature type="compositionally biased region" description="Low complexity" evidence="1">
    <location>
        <begin position="568"/>
        <end position="585"/>
    </location>
</feature>
<sequence length="601" mass="64616">MEKNRSIEGSPSSSPKRKRGRPRKDSSKVAVENEAELVQTEKDDQGGKDTETASEGETSGGPEDGEPAKRKATDSSERDRKEVEGLDEQEGSSQPKKRRVVTCTSGTQELGCPAPSSPGVNQTAPQSEVTDSREGEVRCQVRENRHSVQKRPSSRQSSQDSARSSSPLSVSSHSTTTCSPLPNKEGVSSMPLKRKQVEVNASREEGDNAEEVASFLHTRSSESACSPTPFSVTPQHSSSCSDSDEGGQERRLTRAAQKKLEKAEETAEKDGGNNWSRRRSTRSPDAAARVESGSDASVRVTRKSSGPQPSLECRPQSAAVPEVLGKRCSALNAAAKLLAMRSRGGNEGLSSHGGRGLERVGRGGGRSRGPISLVERSNKTWRKVSHELNSCTNKAESRHGSADPSPTASRSTRQRPGCLVPPLETDTKRGKKTMKKTAKKEGERGGRGSPRGHSTSSSASSEGGEGSSRSRSSSMSSQRTHSLSSQSTGPLRSRAPSSCSDQERSQDDGDRAGEKRDRSKSADRGRRSRKERWRHRERDSVSSSQSRAPELSAGSSEGTPDRVLRSVAALAAAQARTPASNTRSSSTHHHQQQPHTRRTKT</sequence>
<accession>A0AAD7RHG8</accession>
<evidence type="ECO:0000256" key="1">
    <source>
        <dbReference type="SAM" id="MobiDB-lite"/>
    </source>
</evidence>
<dbReference type="EMBL" id="JAINUG010000278">
    <property type="protein sequence ID" value="KAJ8384152.1"/>
    <property type="molecule type" value="Genomic_DNA"/>
</dbReference>
<comment type="caution">
    <text evidence="2">The sequence shown here is derived from an EMBL/GenBank/DDBJ whole genome shotgun (WGS) entry which is preliminary data.</text>
</comment>
<protein>
    <submittedName>
        <fullName evidence="2">Uncharacterized protein</fullName>
    </submittedName>
</protein>
<organism evidence="2 3">
    <name type="scientific">Aldrovandia affinis</name>
    <dbReference type="NCBI Taxonomy" id="143900"/>
    <lineage>
        <taxon>Eukaryota</taxon>
        <taxon>Metazoa</taxon>
        <taxon>Chordata</taxon>
        <taxon>Craniata</taxon>
        <taxon>Vertebrata</taxon>
        <taxon>Euteleostomi</taxon>
        <taxon>Actinopterygii</taxon>
        <taxon>Neopterygii</taxon>
        <taxon>Teleostei</taxon>
        <taxon>Notacanthiformes</taxon>
        <taxon>Halosauridae</taxon>
        <taxon>Aldrovandia</taxon>
    </lineage>
</organism>
<dbReference type="Proteomes" id="UP001221898">
    <property type="component" value="Unassembled WGS sequence"/>
</dbReference>
<feature type="compositionally biased region" description="Polar residues" evidence="1">
    <location>
        <begin position="217"/>
        <end position="241"/>
    </location>
</feature>
<dbReference type="AlphaFoldDB" id="A0AAD7RHG8"/>
<feature type="compositionally biased region" description="Polar residues" evidence="1">
    <location>
        <begin position="541"/>
        <end position="558"/>
    </location>
</feature>
<feature type="compositionally biased region" description="Basic residues" evidence="1">
    <location>
        <begin position="586"/>
        <end position="601"/>
    </location>
</feature>
<name>A0AAD7RHG8_9TELE</name>
<proteinExistence type="predicted"/>
<feature type="compositionally biased region" description="Basic and acidic residues" evidence="1">
    <location>
        <begin position="195"/>
        <end position="206"/>
    </location>
</feature>
<feature type="compositionally biased region" description="Polar residues" evidence="1">
    <location>
        <begin position="118"/>
        <end position="129"/>
    </location>
</feature>
<evidence type="ECO:0000313" key="3">
    <source>
        <dbReference type="Proteomes" id="UP001221898"/>
    </source>
</evidence>
<keyword evidence="3" id="KW-1185">Reference proteome</keyword>
<feature type="compositionally biased region" description="Low complexity" evidence="1">
    <location>
        <begin position="451"/>
        <end position="487"/>
    </location>
</feature>
<feature type="compositionally biased region" description="Gly residues" evidence="1">
    <location>
        <begin position="345"/>
        <end position="354"/>
    </location>
</feature>
<gene>
    <name evidence="2" type="ORF">AAFF_G00208540</name>
</gene>
<feature type="region of interest" description="Disordered" evidence="1">
    <location>
        <begin position="1"/>
        <end position="319"/>
    </location>
</feature>
<feature type="region of interest" description="Disordered" evidence="1">
    <location>
        <begin position="344"/>
        <end position="601"/>
    </location>
</feature>
<reference evidence="2" key="1">
    <citation type="journal article" date="2023" name="Science">
        <title>Genome structures resolve the early diversification of teleost fishes.</title>
        <authorList>
            <person name="Parey E."/>
            <person name="Louis A."/>
            <person name="Montfort J."/>
            <person name="Bouchez O."/>
            <person name="Roques C."/>
            <person name="Iampietro C."/>
            <person name="Lluch J."/>
            <person name="Castinel A."/>
            <person name="Donnadieu C."/>
            <person name="Desvignes T."/>
            <person name="Floi Bucao C."/>
            <person name="Jouanno E."/>
            <person name="Wen M."/>
            <person name="Mejri S."/>
            <person name="Dirks R."/>
            <person name="Jansen H."/>
            <person name="Henkel C."/>
            <person name="Chen W.J."/>
            <person name="Zahm M."/>
            <person name="Cabau C."/>
            <person name="Klopp C."/>
            <person name="Thompson A.W."/>
            <person name="Robinson-Rechavi M."/>
            <person name="Braasch I."/>
            <person name="Lecointre G."/>
            <person name="Bobe J."/>
            <person name="Postlethwait J.H."/>
            <person name="Berthelot C."/>
            <person name="Roest Crollius H."/>
            <person name="Guiguen Y."/>
        </authorList>
    </citation>
    <scope>NUCLEOTIDE SEQUENCE</scope>
    <source>
        <strain evidence="2">NC1722</strain>
    </source>
</reference>
<evidence type="ECO:0000313" key="2">
    <source>
        <dbReference type="EMBL" id="KAJ8384152.1"/>
    </source>
</evidence>